<comment type="caution">
    <text evidence="2">The sequence shown here is derived from an EMBL/GenBank/DDBJ whole genome shotgun (WGS) entry which is preliminary data.</text>
</comment>
<feature type="compositionally biased region" description="Polar residues" evidence="1">
    <location>
        <begin position="690"/>
        <end position="703"/>
    </location>
</feature>
<feature type="compositionally biased region" description="Basic residues" evidence="1">
    <location>
        <begin position="417"/>
        <end position="427"/>
    </location>
</feature>
<organism evidence="2 3">
    <name type="scientific">Sporothrix schenckii 1099-18</name>
    <dbReference type="NCBI Taxonomy" id="1397361"/>
    <lineage>
        <taxon>Eukaryota</taxon>
        <taxon>Fungi</taxon>
        <taxon>Dikarya</taxon>
        <taxon>Ascomycota</taxon>
        <taxon>Pezizomycotina</taxon>
        <taxon>Sordariomycetes</taxon>
        <taxon>Sordariomycetidae</taxon>
        <taxon>Ophiostomatales</taxon>
        <taxon>Ophiostomataceae</taxon>
        <taxon>Sporothrix</taxon>
    </lineage>
</organism>
<keyword evidence="2" id="KW-0238">DNA-binding</keyword>
<dbReference type="EMBL" id="AXCR01000005">
    <property type="protein sequence ID" value="KJR87372.1"/>
    <property type="molecule type" value="Genomic_DNA"/>
</dbReference>
<feature type="region of interest" description="Disordered" evidence="1">
    <location>
        <begin position="520"/>
        <end position="542"/>
    </location>
</feature>
<name>A0A0F2MCK1_SPOSC</name>
<dbReference type="GeneID" id="27663552"/>
<dbReference type="KEGG" id="ssck:SPSK_01360"/>
<dbReference type="GO" id="GO:0000724">
    <property type="term" value="P:double-strand break repair via homologous recombination"/>
    <property type="evidence" value="ECO:0007669"/>
    <property type="project" value="TreeGrafter"/>
</dbReference>
<dbReference type="RefSeq" id="XP_016590048.1">
    <property type="nucleotide sequence ID" value="XM_016728275.1"/>
</dbReference>
<dbReference type="PANTHER" id="PTHR28122:SF1">
    <property type="entry name" value="E3 UBIQUITIN-PROTEIN LIGASE SUBSTRATE RECEPTOR MMS22"/>
    <property type="match status" value="1"/>
</dbReference>
<evidence type="ECO:0000313" key="2">
    <source>
        <dbReference type="EMBL" id="KJR87372.1"/>
    </source>
</evidence>
<reference evidence="2 3" key="2">
    <citation type="journal article" date="2015" name="Eukaryot. Cell">
        <title>Asexual propagation of a virulent clone complex in a human and feline outbreak of sporotrichosis.</title>
        <authorList>
            <person name="Teixeira Mde M."/>
            <person name="Rodrigues A.M."/>
            <person name="Tsui C.K."/>
            <person name="de Almeida L.G."/>
            <person name="Van Diepeningen A.D."/>
            <person name="van den Ende B.G."/>
            <person name="Fernandes G.F."/>
            <person name="Kano R."/>
            <person name="Hamelin R.C."/>
            <person name="Lopes-Bezerra L.M."/>
            <person name="Vasconcelos A.T."/>
            <person name="de Hoog S."/>
            <person name="de Camargo Z.P."/>
            <person name="Felipe M.S."/>
        </authorList>
    </citation>
    <scope>NUCLEOTIDE SEQUENCE [LARGE SCALE GENOMIC DNA]</scope>
    <source>
        <strain evidence="2 3">1099-18</strain>
    </source>
</reference>
<feature type="region of interest" description="Disordered" evidence="1">
    <location>
        <begin position="984"/>
        <end position="1008"/>
    </location>
</feature>
<reference evidence="2 3" key="1">
    <citation type="journal article" date="2014" name="BMC Genomics">
        <title>Comparative genomics of the major fungal agents of human and animal Sporotrichosis: Sporothrix schenckii and Sporothrix brasiliensis.</title>
        <authorList>
            <person name="Teixeira M.M."/>
            <person name="de Almeida L.G."/>
            <person name="Kubitschek-Barreira P."/>
            <person name="Alves F.L."/>
            <person name="Kioshima E.S."/>
            <person name="Abadio A.K."/>
            <person name="Fernandes L."/>
            <person name="Derengowski L.S."/>
            <person name="Ferreira K.S."/>
            <person name="Souza R.C."/>
            <person name="Ruiz J.C."/>
            <person name="de Andrade N.C."/>
            <person name="Paes H.C."/>
            <person name="Nicola A.M."/>
            <person name="Albuquerque P."/>
            <person name="Gerber A.L."/>
            <person name="Martins V.P."/>
            <person name="Peconick L.D."/>
            <person name="Neto A.V."/>
            <person name="Chaucanez C.B."/>
            <person name="Silva P.A."/>
            <person name="Cunha O.L."/>
            <person name="de Oliveira F.F."/>
            <person name="dos Santos T.C."/>
            <person name="Barros A.L."/>
            <person name="Soares M.A."/>
            <person name="de Oliveira L.M."/>
            <person name="Marini M.M."/>
            <person name="Villalobos-Duno H."/>
            <person name="Cunha M.M."/>
            <person name="de Hoog S."/>
            <person name="da Silveira J.F."/>
            <person name="Henrissat B."/>
            <person name="Nino-Vega G.A."/>
            <person name="Cisalpino P.S."/>
            <person name="Mora-Montes H.M."/>
            <person name="Almeida S.R."/>
            <person name="Stajich J.E."/>
            <person name="Lopes-Bezerra L.M."/>
            <person name="Vasconcelos A.T."/>
            <person name="Felipe M.S."/>
        </authorList>
    </citation>
    <scope>NUCLEOTIDE SEQUENCE [LARGE SCALE GENOMIC DNA]</scope>
    <source>
        <strain evidence="2 3">1099-18</strain>
    </source>
</reference>
<accession>A0A0F2MCK1</accession>
<evidence type="ECO:0000256" key="1">
    <source>
        <dbReference type="SAM" id="MobiDB-lite"/>
    </source>
</evidence>
<feature type="compositionally biased region" description="Basic residues" evidence="1">
    <location>
        <begin position="704"/>
        <end position="713"/>
    </location>
</feature>
<gene>
    <name evidence="2" type="ORF">SPSK_01360</name>
</gene>
<feature type="compositionally biased region" description="Low complexity" evidence="1">
    <location>
        <begin position="79"/>
        <end position="92"/>
    </location>
</feature>
<feature type="region of interest" description="Disordered" evidence="1">
    <location>
        <begin position="372"/>
        <end position="439"/>
    </location>
</feature>
<dbReference type="OrthoDB" id="2386201at2759"/>
<feature type="compositionally biased region" description="Basic and acidic residues" evidence="1">
    <location>
        <begin position="40"/>
        <end position="49"/>
    </location>
</feature>
<protein>
    <submittedName>
        <fullName evidence="2">Hmg-i/hmg-y, DNA-binding protein</fullName>
    </submittedName>
</protein>
<dbReference type="Pfam" id="PF09462">
    <property type="entry name" value="Mus7"/>
    <property type="match status" value="1"/>
</dbReference>
<feature type="compositionally biased region" description="Basic and acidic residues" evidence="1">
    <location>
        <begin position="529"/>
        <end position="539"/>
    </location>
</feature>
<dbReference type="PANTHER" id="PTHR28122">
    <property type="entry name" value="E3 UBIQUITIN-PROTEIN LIGASE SUBSTRATE RECEPTOR MMS22"/>
    <property type="match status" value="1"/>
</dbReference>
<dbReference type="GO" id="GO:0031297">
    <property type="term" value="P:replication fork processing"/>
    <property type="evidence" value="ECO:0007669"/>
    <property type="project" value="InterPro"/>
</dbReference>
<feature type="compositionally biased region" description="Acidic residues" evidence="1">
    <location>
        <begin position="99"/>
        <end position="118"/>
    </location>
</feature>
<dbReference type="GO" id="GO:0003677">
    <property type="term" value="F:DNA binding"/>
    <property type="evidence" value="ECO:0007669"/>
    <property type="project" value="UniProtKB-KW"/>
</dbReference>
<dbReference type="VEuPathDB" id="FungiDB:SPSK_01360"/>
<dbReference type="GO" id="GO:0005634">
    <property type="term" value="C:nucleus"/>
    <property type="evidence" value="ECO:0007669"/>
    <property type="project" value="InterPro"/>
</dbReference>
<dbReference type="GO" id="GO:0035361">
    <property type="term" value="C:Cul8-RING ubiquitin ligase complex"/>
    <property type="evidence" value="ECO:0007669"/>
    <property type="project" value="TreeGrafter"/>
</dbReference>
<feature type="compositionally biased region" description="Polar residues" evidence="1">
    <location>
        <begin position="993"/>
        <end position="1003"/>
    </location>
</feature>
<feature type="region of interest" description="Disordered" evidence="1">
    <location>
        <begin position="1"/>
        <end position="266"/>
    </location>
</feature>
<feature type="compositionally biased region" description="Low complexity" evidence="1">
    <location>
        <begin position="208"/>
        <end position="237"/>
    </location>
</feature>
<feature type="compositionally biased region" description="Polar residues" evidence="1">
    <location>
        <begin position="851"/>
        <end position="866"/>
    </location>
</feature>
<feature type="region of interest" description="Disordered" evidence="1">
    <location>
        <begin position="572"/>
        <end position="594"/>
    </location>
</feature>
<feature type="region of interest" description="Disordered" evidence="1">
    <location>
        <begin position="307"/>
        <end position="345"/>
    </location>
</feature>
<proteinExistence type="predicted"/>
<dbReference type="InterPro" id="IPR019021">
    <property type="entry name" value="Mms22"/>
</dbReference>
<feature type="region of interest" description="Disordered" evidence="1">
    <location>
        <begin position="818"/>
        <end position="866"/>
    </location>
</feature>
<dbReference type="Proteomes" id="UP000033710">
    <property type="component" value="Unassembled WGS sequence"/>
</dbReference>
<sequence length="2394" mass="266502">MGRHWQLLGEVPDSDDEELGSQEPLQDDHVEGNTAVKTQESSRDAKEPGEPFLKIVLTPHRHNHFTGVSSSSRHAAHGPRTPSPTRISTPRRISPPPEDSADEIDLVYDGVQDNEQDEEPRCDLRSSPPQFSVPEALANNIVQALTTNDDNVLSGQETPSRQLQKSQQSQGPRTSQASLQPQRSGHSDIPHSSLTPKKGDRRPRSHEPPASASIPPADPFSFSPTSSLSSLSRSPSPVADGPARRSSGGHEVARMSSPFPVLPESPPAFRLGFVRSLRPRKPIQQHPYLLEGAQYALAMKSHGVKPVRTEYGSAPRKQVVDEDSQEQEFQQEEEKSQLPRRQSQNDAALFAGSLYDFPSSQASLGDIALSSLTPRTSTPAHRLLPPSSEDGADNGTDNTSPPDEDDFPTPQTVLDRQHKRQQARIFKRQSSPKTASAAKRARLVDAALQDQSARAKWIPVRMDSSPDQLPRSSARMHVSRPRSVSPVTFLSRQEGVAVLDDDSSDNSNDEIEITDARECTASPLNDMAEESHSDSEAVRKNSRRIKGVLPASWLRLDQQKSTQVGLDRVTATQRRPGQHNHQATRKGVALPRQGQATSSLATIISLFDESDDDVDNDNESVVDMAKRSKAPVIESWDSDEEGYSPIVSLINDEDIGSVMEDNSIDLMAPRVKRTRLPAAPGPRSKRPRMRTQSVPSGTPIQKTRQPKITKMMHRSASASTGSHRFSRKQSSSTRRRQSNPHTTSSRRTPKPPATPPMLSILDFVEPAAPAFIRVAARTARRTAKLGKTSPSRKIINLGSRGDNVDALSVLRDWKAGRIRPKIPNPPRRLRQSGQQAPLQEMSPNLAPHSSPRPQHIQNSTAVKKSQSGAFVNRIPQTKLAALPRPSNLWISMGSHMDPMMRPAQLEVAARSKLGAAGFVSKKKELDALYCRRRRDAIPLPSVRLEQFVDDQASAYSAIDDNISVDDHSLKPLGFGLEQEIELQPSRRQHDINSAKQMPESNNRSRFRKRYSPRQIDTSAPRFAHALDHIPLDIGPAKVDFVADTVNLDRDKLHGLGPFGSQYPQHFDIFALDGDIFFHQSTLIGSGRLSLALGMDSSDSSQPLHRPNLTTSFQLGERTLSWSVWDEVSSSEYGILMDWLADSLHSPASSPSLAGPKVHTMINFVLDFIQITMAKATSSPSVRKAFIVRNLEVIKSLIRRFEASNLQHEQPSSDSRKNNRLAALTGILTINTWLLQLCRDTPECVSYSVQVEDILKSTAKQSVQLLMKQGLGDIRTSYSDFQRGLFRDRGIRRNTQVLSSWVVLMQVLEHARIPRGGFWDVTYSVMLADNAISTCTHASQFEQWWQDMFTLLPLGEFDNSGVVRPGIRLAIPLDGWELPKKALDRVFQLYKANPHQSPSFNAYCRAIVGRCHYLVQEWGWRRCKAIVGTIFDFYGSQGFAHLRNEEAHRSPHFLEQLAGSPSLAIEPDDQCFHIFIKMLGLVILQLKRLGQSKELTNLISRILPNHDRQLLKEMDVHERDLAALRNHHDLLCTLFWATPPDIRPPIHQIEKLVVPANSHKEACLINIRAWNQLARFVIAADEGYGIFKSFNSWMKNIFQQMLEQYLSAETDMHRQFQSLSTVMMQGISPDMVKAMAAANKAAAMDVLHACTVSSLDVLRHAKSLGVATYCFNVDQLSAIFTKMDLPGPKTNWSILSTALDVVDHYMDRLEKAVDEQYSSSADATDPQEADDAVLMLDHRLAKGFFHLVNTITHMSWEDLPKSSADLRIACTERSVTIAARLASRFIHSGLYGLSRFFGSGDYCIFERLPHAPGLLQRKFLPLFVSAVLRSNVFDFKDLGNSILELWMLAIVKPQKFLAYENRLADVLKTHDIPFVRRANIPANDQTPSYDTNRAYFACSMTSIRQQLRDADGTTRRQQLRSDFARALKLVMQQMKEDLRYAKTEPVEHEKYIVFVRGVVALIRSHGSDICSLDTFFYDQSQEFSPSPEDPQLRTASIITYGLRLSEGEATAAPQLFHYLHNNFNIALANNSLDQECKILERSMENDVIFGFMLERMLPAILRATSEAEEAWPLLDVYYSAMERFVTRSPVPKNIGDDNVTGGMIGLLEDIVAWFQWAAVSLAADAARTGLTFRDAGLGDATEGAGCDTQPMVFCVRVHTMAQLAALANLLQPYLMTCSCLPTAPSIQARLDGIVTGYYQFIESALADLAPVRVDKRRRYIHPDNTVADEPNDGNNQLGPKTLFSSFLVVENSTVSSSLSNSCTVGVRNDNSSIANTMRRYTGGNNRPGDGSQVDQFNRRIVQHVRDNWIVDNGSITVRKAGARPGIGRGPGMMAGSATTAAAGPGVPFGPWSMAELLAELQLQLQLWTLRPASAYGMGPQSRRLFPGRLREKRRL</sequence>
<feature type="compositionally biased region" description="Acidic residues" evidence="1">
    <location>
        <begin position="321"/>
        <end position="331"/>
    </location>
</feature>
<feature type="region of interest" description="Disordered" evidence="1">
    <location>
        <begin position="666"/>
        <end position="758"/>
    </location>
</feature>
<feature type="compositionally biased region" description="Polar residues" evidence="1">
    <location>
        <begin position="140"/>
        <end position="195"/>
    </location>
</feature>
<evidence type="ECO:0000313" key="3">
    <source>
        <dbReference type="Proteomes" id="UP000033710"/>
    </source>
</evidence>
<feature type="region of interest" description="Disordered" evidence="1">
    <location>
        <begin position="460"/>
        <end position="486"/>
    </location>
</feature>